<protein>
    <recommendedName>
        <fullName evidence="2">histidine kinase</fullName>
        <ecNumber evidence="2">2.7.13.3</ecNumber>
    </recommendedName>
</protein>
<dbReference type="Proteomes" id="UP000722750">
    <property type="component" value="Unassembled WGS sequence"/>
</dbReference>
<dbReference type="GO" id="GO:0000160">
    <property type="term" value="P:phosphorelay signal transduction system"/>
    <property type="evidence" value="ECO:0007669"/>
    <property type="project" value="UniProtKB-KW"/>
</dbReference>
<keyword evidence="7" id="KW-0902">Two-component regulatory system</keyword>
<evidence type="ECO:0000256" key="1">
    <source>
        <dbReference type="ARBA" id="ARBA00000085"/>
    </source>
</evidence>
<dbReference type="EMBL" id="JAANXD010000085">
    <property type="protein sequence ID" value="MBS1259212.1"/>
    <property type="molecule type" value="Genomic_DNA"/>
</dbReference>
<reference evidence="9" key="1">
    <citation type="journal article" date="2021" name="ISME J.">
        <title>Fine-scale metabolic discontinuity in a stratified prokaryote microbiome of a Red Sea deep halocline.</title>
        <authorList>
            <person name="Michoud G."/>
            <person name="Ngugi D.K."/>
            <person name="Barozzi A."/>
            <person name="Merlino G."/>
            <person name="Calleja M.L."/>
            <person name="Delgado-Huertas A."/>
            <person name="Moran X.A.G."/>
            <person name="Daffonchio D."/>
        </authorList>
    </citation>
    <scope>NUCLEOTIDE SEQUENCE</scope>
    <source>
        <strain evidence="9">SuakinDeep_MAG55_1</strain>
    </source>
</reference>
<gene>
    <name evidence="9" type="ORF">MAG551_02279</name>
</gene>
<organism evidence="9 10">
    <name type="scientific">Candidatus Scalindua arabica</name>
    <dbReference type="NCBI Taxonomy" id="1127984"/>
    <lineage>
        <taxon>Bacteria</taxon>
        <taxon>Pseudomonadati</taxon>
        <taxon>Planctomycetota</taxon>
        <taxon>Candidatus Brocadiia</taxon>
        <taxon>Candidatus Brocadiales</taxon>
        <taxon>Candidatus Scalinduaceae</taxon>
        <taxon>Candidatus Scalindua</taxon>
    </lineage>
</organism>
<evidence type="ECO:0000256" key="2">
    <source>
        <dbReference type="ARBA" id="ARBA00012438"/>
    </source>
</evidence>
<sequence length="73" mass="8303">MYTKKESIYLELSDNGIGMTEETKRRIFDPFFTTKGVNHSGLGMSILYGTIKRHNAVRNTSKPGSSGLCFRQW</sequence>
<dbReference type="PANTHER" id="PTHR43065:SF46">
    <property type="entry name" value="C4-DICARBOXYLATE TRANSPORT SENSOR PROTEIN DCTB"/>
    <property type="match status" value="1"/>
</dbReference>
<evidence type="ECO:0000256" key="5">
    <source>
        <dbReference type="ARBA" id="ARBA00022777"/>
    </source>
</evidence>
<dbReference type="SUPFAM" id="SSF55874">
    <property type="entry name" value="ATPase domain of HSP90 chaperone/DNA topoisomerase II/histidine kinase"/>
    <property type="match status" value="1"/>
</dbReference>
<evidence type="ECO:0000313" key="10">
    <source>
        <dbReference type="Proteomes" id="UP000722750"/>
    </source>
</evidence>
<keyword evidence="6" id="KW-0067">ATP-binding</keyword>
<comment type="catalytic activity">
    <reaction evidence="1">
        <text>ATP + protein L-histidine = ADP + protein N-phospho-L-histidine.</text>
        <dbReference type="EC" id="2.7.13.3"/>
    </reaction>
</comment>
<dbReference type="GO" id="GO:0005524">
    <property type="term" value="F:ATP binding"/>
    <property type="evidence" value="ECO:0007669"/>
    <property type="project" value="UniProtKB-KW"/>
</dbReference>
<name>A0A941W4F2_9BACT</name>
<proteinExistence type="predicted"/>
<evidence type="ECO:0000256" key="7">
    <source>
        <dbReference type="ARBA" id="ARBA00023012"/>
    </source>
</evidence>
<keyword evidence="3" id="KW-0808">Transferase</keyword>
<evidence type="ECO:0000313" key="9">
    <source>
        <dbReference type="EMBL" id="MBS1259212.1"/>
    </source>
</evidence>
<dbReference type="AlphaFoldDB" id="A0A941W4F2"/>
<dbReference type="PANTHER" id="PTHR43065">
    <property type="entry name" value="SENSOR HISTIDINE KINASE"/>
    <property type="match status" value="1"/>
</dbReference>
<dbReference type="EC" id="2.7.13.3" evidence="2"/>
<dbReference type="InterPro" id="IPR003594">
    <property type="entry name" value="HATPase_dom"/>
</dbReference>
<evidence type="ECO:0000259" key="8">
    <source>
        <dbReference type="Pfam" id="PF02518"/>
    </source>
</evidence>
<keyword evidence="4" id="KW-0547">Nucleotide-binding</keyword>
<dbReference type="InterPro" id="IPR036890">
    <property type="entry name" value="HATPase_C_sf"/>
</dbReference>
<dbReference type="GO" id="GO:0004673">
    <property type="term" value="F:protein histidine kinase activity"/>
    <property type="evidence" value="ECO:0007669"/>
    <property type="project" value="UniProtKB-EC"/>
</dbReference>
<evidence type="ECO:0000256" key="4">
    <source>
        <dbReference type="ARBA" id="ARBA00022741"/>
    </source>
</evidence>
<keyword evidence="5" id="KW-0418">Kinase</keyword>
<dbReference type="Pfam" id="PF02518">
    <property type="entry name" value="HATPase_c"/>
    <property type="match status" value="1"/>
</dbReference>
<evidence type="ECO:0000256" key="6">
    <source>
        <dbReference type="ARBA" id="ARBA00022840"/>
    </source>
</evidence>
<comment type="caution">
    <text evidence="9">The sequence shown here is derived from an EMBL/GenBank/DDBJ whole genome shotgun (WGS) entry which is preliminary data.</text>
</comment>
<feature type="domain" description="Histidine kinase/HSP90-like ATPase" evidence="8">
    <location>
        <begin position="6"/>
        <end position="65"/>
    </location>
</feature>
<dbReference type="PRINTS" id="PR00344">
    <property type="entry name" value="BCTRLSENSOR"/>
</dbReference>
<dbReference type="InterPro" id="IPR004358">
    <property type="entry name" value="Sig_transdc_His_kin-like_C"/>
</dbReference>
<dbReference type="Gene3D" id="3.30.565.10">
    <property type="entry name" value="Histidine kinase-like ATPase, C-terminal domain"/>
    <property type="match status" value="1"/>
</dbReference>
<accession>A0A941W4F2</accession>
<evidence type="ECO:0000256" key="3">
    <source>
        <dbReference type="ARBA" id="ARBA00022679"/>
    </source>
</evidence>